<dbReference type="EMBL" id="MW182741">
    <property type="protein sequence ID" value="QTE03337.1"/>
    <property type="molecule type" value="Genomic_DNA"/>
</dbReference>
<sequence>MAYRRRSYRRGRRAAKRWRYGRLIRNRSSIAQAGQIKALSSRINRVYKKLKPDTNVWYTDSFTKVFDNSVISNTYYVSDLYSSVFKSQSGTNFGYSTGDTRRLYNVRFFGNFEYEDNYVVQPQIDHQRTCMARIIIAQRIQGSANKAVVGDIVNIESSGAGYELNCLKPLKDNVTDYVKILYDKAYTFSDQRPIRAFNINLRKILPWRFSSGDTYHYGSFVFIVVTAGLHWDTTYVQKLKLNYSVKLACPEP</sequence>
<accession>A0A8A4XB53</accession>
<organism evidence="1">
    <name type="scientific">Cygnus atratus CRESS-DNA-virus sp</name>
    <dbReference type="NCBI Taxonomy" id="2815026"/>
    <lineage>
        <taxon>Viruses</taxon>
        <taxon>Monodnaviria</taxon>
        <taxon>Shotokuvirae</taxon>
        <taxon>Cressdnaviricota</taxon>
    </lineage>
</organism>
<proteinExistence type="predicted"/>
<evidence type="ECO:0000313" key="1">
    <source>
        <dbReference type="EMBL" id="QTE03337.1"/>
    </source>
</evidence>
<protein>
    <submittedName>
        <fullName evidence="1">Capsid protein</fullName>
    </submittedName>
</protein>
<name>A0A8A4XB53_9VIRU</name>
<reference evidence="1" key="1">
    <citation type="submission" date="2020-10" db="EMBL/GenBank/DDBJ databases">
        <title>CRESS DNA virus dark matter in the feces of wild birds.</title>
        <authorList>
            <person name="Yang S."/>
            <person name="Zhang W."/>
        </authorList>
    </citation>
    <scope>NUCLEOTIDE SEQUENCE</scope>
    <source>
        <strain evidence="1">Bls219cre1</strain>
    </source>
</reference>